<dbReference type="EMBL" id="REGW02001582">
    <property type="protein sequence ID" value="KAE8277060.1"/>
    <property type="molecule type" value="Genomic_DNA"/>
</dbReference>
<dbReference type="Pfam" id="PF15324">
    <property type="entry name" value="TALPID3"/>
    <property type="match status" value="1"/>
</dbReference>
<dbReference type="PANTHER" id="PTHR15721:SF2">
    <property type="entry name" value="PROTEIN TALPID3"/>
    <property type="match status" value="1"/>
</dbReference>
<dbReference type="InterPro" id="IPR029246">
    <property type="entry name" value="TALPID3"/>
</dbReference>
<dbReference type="GO" id="GO:0036064">
    <property type="term" value="C:ciliary basal body"/>
    <property type="evidence" value="ECO:0007669"/>
    <property type="project" value="TreeGrafter"/>
</dbReference>
<feature type="compositionally biased region" description="Low complexity" evidence="1">
    <location>
        <begin position="60"/>
        <end position="72"/>
    </location>
</feature>
<feature type="compositionally biased region" description="Basic and acidic residues" evidence="1">
    <location>
        <begin position="83"/>
        <end position="105"/>
    </location>
</feature>
<evidence type="ECO:0000313" key="2">
    <source>
        <dbReference type="EMBL" id="KAE8277060.1"/>
    </source>
</evidence>
<protein>
    <submittedName>
        <fullName evidence="2">Uncharacterized protein</fullName>
    </submittedName>
</protein>
<keyword evidence="3" id="KW-1185">Reference proteome</keyword>
<dbReference type="GO" id="GO:0005814">
    <property type="term" value="C:centriole"/>
    <property type="evidence" value="ECO:0007669"/>
    <property type="project" value="TreeGrafter"/>
</dbReference>
<gene>
    <name evidence="2" type="ORF">D5F01_LYC25168</name>
</gene>
<dbReference type="AlphaFoldDB" id="A0A6G0HDF9"/>
<organism evidence="2 3">
    <name type="scientific">Larimichthys crocea</name>
    <name type="common">Large yellow croaker</name>
    <name type="synonym">Pseudosciaena crocea</name>
    <dbReference type="NCBI Taxonomy" id="215358"/>
    <lineage>
        <taxon>Eukaryota</taxon>
        <taxon>Metazoa</taxon>
        <taxon>Chordata</taxon>
        <taxon>Craniata</taxon>
        <taxon>Vertebrata</taxon>
        <taxon>Euteleostomi</taxon>
        <taxon>Actinopterygii</taxon>
        <taxon>Neopterygii</taxon>
        <taxon>Teleostei</taxon>
        <taxon>Neoteleostei</taxon>
        <taxon>Acanthomorphata</taxon>
        <taxon>Eupercaria</taxon>
        <taxon>Sciaenidae</taxon>
        <taxon>Larimichthys</taxon>
    </lineage>
</organism>
<comment type="caution">
    <text evidence="2">The sequence shown here is derived from an EMBL/GenBank/DDBJ whole genome shotgun (WGS) entry which is preliminary data.</text>
</comment>
<reference evidence="2 3" key="1">
    <citation type="submission" date="2019-07" db="EMBL/GenBank/DDBJ databases">
        <title>Chromosome genome assembly for large yellow croaker.</title>
        <authorList>
            <person name="Xiao S."/>
        </authorList>
    </citation>
    <scope>NUCLEOTIDE SEQUENCE [LARGE SCALE GENOMIC DNA]</scope>
    <source>
        <strain evidence="2">JMULYC20181020</strain>
        <tissue evidence="2">Muscle</tissue>
    </source>
</reference>
<evidence type="ECO:0000256" key="1">
    <source>
        <dbReference type="SAM" id="MobiDB-lite"/>
    </source>
</evidence>
<dbReference type="Proteomes" id="UP000424527">
    <property type="component" value="Unassembled WGS sequence"/>
</dbReference>
<feature type="region of interest" description="Disordered" evidence="1">
    <location>
        <begin position="1"/>
        <end position="133"/>
    </location>
</feature>
<dbReference type="PANTHER" id="PTHR15721">
    <property type="entry name" value="KIAA0586 PROTEIN"/>
    <property type="match status" value="1"/>
</dbReference>
<dbReference type="GO" id="GO:0007224">
    <property type="term" value="P:smoothened signaling pathway"/>
    <property type="evidence" value="ECO:0007669"/>
    <property type="project" value="InterPro"/>
</dbReference>
<sequence>MLPVAASGSLRAFPGVVSPDQSSCSSSTGDVLTRSTRVHEAGPGPGPVQITVQRVRDRQVQPPAAGQQQSSATESQQRLKLRQRPDRGPPPPDKRTLKKPETTKELRRRVSPNRKSSTGTLRDEETGDLLTSRFSAGGRGAVLAALRQRSHSAPHRREVRVQLLDPGPLQTVSQHAPDTRTSSQHAVGVAEVQMEAELSSGCPGDKTNTSHLIKYSLEDRVSQLTDEVQKLLQVHREGVDSGQSLSHQTLRHLETLHSHQLQLQGQLLESALRIVAGRATVTPTISDPAHLQVTHLDTAGKPQ</sequence>
<evidence type="ECO:0000313" key="3">
    <source>
        <dbReference type="Proteomes" id="UP000424527"/>
    </source>
</evidence>
<proteinExistence type="predicted"/>
<accession>A0A6G0HDF9</accession>
<name>A0A6G0HDF9_LARCR</name>